<keyword evidence="4" id="KW-0969">Cilium</keyword>
<gene>
    <name evidence="4" type="ORF">Cadr_000009515</name>
</gene>
<dbReference type="Proteomes" id="UP000299084">
    <property type="component" value="Unassembled WGS sequence"/>
</dbReference>
<sequence>WWRIYCTVHSHPCHFVQEKSEKQMLEETAYEEIERDFQHVLRELSGDRSLEKFKVEYEKLHAVMKKSYDNEKRLMAKCRELNAEIVVNSAKVAASLKLSQDDRTTIVTLKKEVEKAWKMVDTAYDKEQKATETILALKEEIVNLTKLVEQGSGLSTAQDSNIRDLLKFKEEVTKERDQLLSEVVKLRETLAQITEQQQETERSREEAQQTISQFQQEIQQRQNEASRETRKKEKLEKELKQIQTDMDTRQTEIKALQQYVQKSKEELQKLEQQLKEQKILNERAAKELEQFQMRNAKLQQENEQHSLVCEQLSQENQQKALELKAKEEEIHQMRLDIGKLNKIREQIHKKLHQIEDQKAEVEQHKETLKNQILGLEREVEASKKQVELDKKAMDELLRERDILNKNMLKAVSNTQKQIDLVKLHEQAKRNLEEEIQNYKDEAQKQRKIIFQLEKERDRYINEASDLTQKVSHPLRVGVEHRHILSDCHTSDCLTLLQRRITQISACGSSADLR</sequence>
<dbReference type="EMBL" id="JWIN03000011">
    <property type="protein sequence ID" value="KAB1270921.1"/>
    <property type="molecule type" value="Genomic_DNA"/>
</dbReference>
<accession>A0A5N4DIG4</accession>
<dbReference type="GO" id="GO:0005856">
    <property type="term" value="C:cytoskeleton"/>
    <property type="evidence" value="ECO:0007669"/>
    <property type="project" value="TreeGrafter"/>
</dbReference>
<proteinExistence type="predicted"/>
<dbReference type="Pfam" id="PF21771">
    <property type="entry name" value="CFAP58_CC"/>
    <property type="match status" value="1"/>
</dbReference>
<keyword evidence="4" id="KW-0966">Cell projection</keyword>
<reference evidence="4 5" key="1">
    <citation type="journal article" date="2019" name="Mol. Ecol. Resour.">
        <title>Improving Illumina assemblies with Hi-C and long reads: an example with the North African dromedary.</title>
        <authorList>
            <person name="Elbers J.P."/>
            <person name="Rogers M.F."/>
            <person name="Perelman P.L."/>
            <person name="Proskuryakova A.A."/>
            <person name="Serdyukova N.A."/>
            <person name="Johnson W.E."/>
            <person name="Horin P."/>
            <person name="Corander J."/>
            <person name="Murphy D."/>
            <person name="Burger P.A."/>
        </authorList>
    </citation>
    <scope>NUCLEOTIDE SEQUENCE [LARGE SCALE GENOMIC DNA]</scope>
    <source>
        <strain evidence="4">Drom800</strain>
        <tissue evidence="4">Blood</tissue>
    </source>
</reference>
<protein>
    <submittedName>
        <fullName evidence="4">Cilia-and flagella-associated protein 58</fullName>
    </submittedName>
</protein>
<dbReference type="PANTHER" id="PTHR32083">
    <property type="entry name" value="CILIA AND FLAGELLA-ASSOCIATED PROTEIN 58-RELATED"/>
    <property type="match status" value="1"/>
</dbReference>
<evidence type="ECO:0000256" key="2">
    <source>
        <dbReference type="SAM" id="Coils"/>
    </source>
</evidence>
<evidence type="ECO:0000313" key="5">
    <source>
        <dbReference type="Proteomes" id="UP000299084"/>
    </source>
</evidence>
<feature type="non-terminal residue" evidence="4">
    <location>
        <position position="1"/>
    </location>
</feature>
<dbReference type="InterPro" id="IPR049270">
    <property type="entry name" value="CFAP58_CC"/>
</dbReference>
<dbReference type="PANTHER" id="PTHR32083:SF31">
    <property type="entry name" value="CILIA- AND FLAGELLA-ASSOCIATED PROTEIN 58"/>
    <property type="match status" value="1"/>
</dbReference>
<evidence type="ECO:0000256" key="1">
    <source>
        <dbReference type="ARBA" id="ARBA00023054"/>
    </source>
</evidence>
<keyword evidence="4" id="KW-0282">Flagellum</keyword>
<feature type="coiled-coil region" evidence="2">
    <location>
        <begin position="169"/>
        <end position="469"/>
    </location>
</feature>
<evidence type="ECO:0000313" key="4">
    <source>
        <dbReference type="EMBL" id="KAB1270921.1"/>
    </source>
</evidence>
<organism evidence="4 5">
    <name type="scientific">Camelus dromedarius</name>
    <name type="common">Dromedary</name>
    <name type="synonym">Arabian camel</name>
    <dbReference type="NCBI Taxonomy" id="9838"/>
    <lineage>
        <taxon>Eukaryota</taxon>
        <taxon>Metazoa</taxon>
        <taxon>Chordata</taxon>
        <taxon>Craniata</taxon>
        <taxon>Vertebrata</taxon>
        <taxon>Euteleostomi</taxon>
        <taxon>Mammalia</taxon>
        <taxon>Eutheria</taxon>
        <taxon>Laurasiatheria</taxon>
        <taxon>Artiodactyla</taxon>
        <taxon>Tylopoda</taxon>
        <taxon>Camelidae</taxon>
        <taxon>Camelus</taxon>
    </lineage>
</organism>
<feature type="domain" description="Cilia- and flagella-associated protein 58 central coiled coil" evidence="3">
    <location>
        <begin position="380"/>
        <end position="471"/>
    </location>
</feature>
<keyword evidence="1 2" id="KW-0175">Coiled coil</keyword>
<evidence type="ECO:0000259" key="3">
    <source>
        <dbReference type="Pfam" id="PF21771"/>
    </source>
</evidence>
<name>A0A5N4DIG4_CAMDR</name>
<keyword evidence="5" id="KW-1185">Reference proteome</keyword>
<comment type="caution">
    <text evidence="4">The sequence shown here is derived from an EMBL/GenBank/DDBJ whole genome shotgun (WGS) entry which is preliminary data.</text>
</comment>
<dbReference type="AlphaFoldDB" id="A0A5N4DIG4"/>